<organism evidence="2 3">
    <name type="scientific">Willisornis vidua</name>
    <name type="common">Xingu scale-backed antbird</name>
    <dbReference type="NCBI Taxonomy" id="1566151"/>
    <lineage>
        <taxon>Eukaryota</taxon>
        <taxon>Metazoa</taxon>
        <taxon>Chordata</taxon>
        <taxon>Craniata</taxon>
        <taxon>Vertebrata</taxon>
        <taxon>Euteleostomi</taxon>
        <taxon>Archelosauria</taxon>
        <taxon>Archosauria</taxon>
        <taxon>Dinosauria</taxon>
        <taxon>Saurischia</taxon>
        <taxon>Theropoda</taxon>
        <taxon>Coelurosauria</taxon>
        <taxon>Aves</taxon>
        <taxon>Neognathae</taxon>
        <taxon>Neoaves</taxon>
        <taxon>Telluraves</taxon>
        <taxon>Australaves</taxon>
        <taxon>Passeriformes</taxon>
        <taxon>Thamnophilidae</taxon>
        <taxon>Willisornis</taxon>
    </lineage>
</organism>
<dbReference type="Proteomes" id="UP001145742">
    <property type="component" value="Unassembled WGS sequence"/>
</dbReference>
<proteinExistence type="predicted"/>
<keyword evidence="3" id="KW-1185">Reference proteome</keyword>
<comment type="caution">
    <text evidence="2">The sequence shown here is derived from an EMBL/GenBank/DDBJ whole genome shotgun (WGS) entry which is preliminary data.</text>
</comment>
<name>A0ABQ9DL84_9PASS</name>
<gene>
    <name evidence="2" type="ORF">WISP_45802</name>
</gene>
<evidence type="ECO:0000313" key="2">
    <source>
        <dbReference type="EMBL" id="KAJ7420929.1"/>
    </source>
</evidence>
<reference evidence="2" key="1">
    <citation type="submission" date="2019-10" db="EMBL/GenBank/DDBJ databases">
        <authorList>
            <person name="Soares A.E.R."/>
            <person name="Aleixo A."/>
            <person name="Schneider P."/>
            <person name="Miyaki C.Y."/>
            <person name="Schneider M.P."/>
            <person name="Mello C."/>
            <person name="Vasconcelos A.T.R."/>
        </authorList>
    </citation>
    <scope>NUCLEOTIDE SEQUENCE</scope>
    <source>
        <tissue evidence="2">Muscle</tissue>
    </source>
</reference>
<evidence type="ECO:0000313" key="3">
    <source>
        <dbReference type="Proteomes" id="UP001145742"/>
    </source>
</evidence>
<feature type="region of interest" description="Disordered" evidence="1">
    <location>
        <begin position="1"/>
        <end position="22"/>
    </location>
</feature>
<dbReference type="EMBL" id="WHWB01033263">
    <property type="protein sequence ID" value="KAJ7420929.1"/>
    <property type="molecule type" value="Genomic_DNA"/>
</dbReference>
<protein>
    <submittedName>
        <fullName evidence="2">Uncharacterized protein</fullName>
    </submittedName>
</protein>
<evidence type="ECO:0000256" key="1">
    <source>
        <dbReference type="SAM" id="MobiDB-lite"/>
    </source>
</evidence>
<sequence length="71" mass="7962">MDDTSRESQCPGLDDHDCENDQLPVDPEIVQYLLLQLDPNKSMGPGGIHPRIVKELADIVAKPLSMIFEWS</sequence>
<accession>A0ABQ9DL84</accession>